<gene>
    <name evidence="4" type="primary">ORF560</name>
</gene>
<dbReference type="EMBL" id="AB058947">
    <property type="protein sequence ID" value="BAD80778.1"/>
    <property type="molecule type" value="Genomic_DNA"/>
</dbReference>
<evidence type="ECO:0000256" key="1">
    <source>
        <dbReference type="SAM" id="MobiDB-lite"/>
    </source>
</evidence>
<keyword evidence="2" id="KW-0812">Transmembrane</keyword>
<proteinExistence type="predicted"/>
<geneLocation type="plasmid" evidence="4">
    <name>pNO33</name>
</geneLocation>
<feature type="domain" description="MobA/VirD2-like nuclease" evidence="3">
    <location>
        <begin position="41"/>
        <end position="136"/>
    </location>
</feature>
<name>Q5NUT1_STRNR</name>
<keyword evidence="2" id="KW-1133">Transmembrane helix</keyword>
<evidence type="ECO:0000259" key="3">
    <source>
        <dbReference type="Pfam" id="PF03432"/>
    </source>
</evidence>
<feature type="region of interest" description="Disordered" evidence="1">
    <location>
        <begin position="142"/>
        <end position="167"/>
    </location>
</feature>
<keyword evidence="2" id="KW-0472">Membrane</keyword>
<keyword evidence="4" id="KW-0614">Plasmid</keyword>
<feature type="region of interest" description="Disordered" evidence="1">
    <location>
        <begin position="406"/>
        <end position="434"/>
    </location>
</feature>
<organism evidence="4">
    <name type="scientific">Streptomyces noursei</name>
    <name type="common">Streptomyces albulus</name>
    <dbReference type="NCBI Taxonomy" id="1971"/>
    <lineage>
        <taxon>Bacteria</taxon>
        <taxon>Bacillati</taxon>
        <taxon>Actinomycetota</taxon>
        <taxon>Actinomycetes</taxon>
        <taxon>Kitasatosporales</taxon>
        <taxon>Streptomycetaceae</taxon>
        <taxon>Streptomyces</taxon>
    </lineage>
</organism>
<dbReference type="InterPro" id="IPR005094">
    <property type="entry name" value="Endonuclease_MobA/VirD2"/>
</dbReference>
<evidence type="ECO:0000313" key="4">
    <source>
        <dbReference type="EMBL" id="BAD80778.1"/>
    </source>
</evidence>
<feature type="transmembrane region" description="Helical" evidence="2">
    <location>
        <begin position="347"/>
        <end position="378"/>
    </location>
</feature>
<dbReference type="Pfam" id="PF03432">
    <property type="entry name" value="Relaxase"/>
    <property type="match status" value="1"/>
</dbReference>
<feature type="compositionally biased region" description="Basic and acidic residues" evidence="1">
    <location>
        <begin position="551"/>
        <end position="560"/>
    </location>
</feature>
<feature type="compositionally biased region" description="Polar residues" evidence="1">
    <location>
        <begin position="533"/>
        <end position="550"/>
    </location>
</feature>
<sequence length="560" mass="60388">MIAAWDDGIVEKHDPARSPDATLPALGRLLDSPLEWLEGRRPKQHVYHVPVSLGKQDRNLTDAEWNMVAREIMDAAGIAPKNAPLQQCRWIAMRHADNHIHIVATLATTEGRVPDLWGDWTKMQERARELEKQLGLRQLASGDKTAKRWPKTAELEKARRHGRAEAPRVTLQRQVRDAAAGAVDEPDFFRRLARAGLRVNKRTAPDGAVTGYSVALPGDRTAGGRAVWYSGSRLAPDLSLPRVRERWGDQAIPQTGKPATRADAWRQAAHHVTEAGRVLAHCGQEEGAGAVAALGDLLTTYAAQAPSYVRGEIKAAAEAFERAGRAPSARRASSLARGHLRAAAEQLAFGAALAAGGGEIAAVLALLGAVTLAVVAAVEWHRAREFRVQADAARAAGVHLRQAQEVTRGAASARKGTRPRTASASGGASRERAESRYETVVRSVLADRADEVTGDEAWGALVSSLEAAEKAGYDPETVLTEVVGQRELGTADSVAQVLAWRLQGRMRRDAAGPQRPAAGKKKVAPQKPPSTPPQSELGQVSEAQRAAQRTQENRHRGPRR</sequence>
<accession>Q5NUT1</accession>
<dbReference type="AlphaFoldDB" id="Q5NUT1"/>
<feature type="region of interest" description="Disordered" evidence="1">
    <location>
        <begin position="505"/>
        <end position="560"/>
    </location>
</feature>
<protein>
    <recommendedName>
        <fullName evidence="3">MobA/VirD2-like nuclease domain-containing protein</fullName>
    </recommendedName>
</protein>
<reference evidence="4" key="1">
    <citation type="submission" date="2001-03" db="EMBL/GenBank/DDBJ databases">
        <title>Complete Sequence of the Plasmid pNO33 from Streptomyces albulus IFO14147.</title>
        <authorList>
            <person name="Kawai T."/>
            <person name="Inouye S."/>
        </authorList>
    </citation>
    <scope>NUCLEOTIDE SEQUENCE</scope>
    <source>
        <strain evidence="4">IFO 14147</strain>
        <plasmid evidence="4">pNO33</plasmid>
    </source>
</reference>
<evidence type="ECO:0000256" key="2">
    <source>
        <dbReference type="SAM" id="Phobius"/>
    </source>
</evidence>